<evidence type="ECO:0000256" key="1">
    <source>
        <dbReference type="SAM" id="Phobius"/>
    </source>
</evidence>
<proteinExistence type="predicted"/>
<name>A0AA39YNJ3_9PEZI</name>
<feature type="transmembrane region" description="Helical" evidence="1">
    <location>
        <begin position="21"/>
        <end position="41"/>
    </location>
</feature>
<evidence type="ECO:0000313" key="3">
    <source>
        <dbReference type="Proteomes" id="UP001174936"/>
    </source>
</evidence>
<evidence type="ECO:0000313" key="2">
    <source>
        <dbReference type="EMBL" id="KAK0654852.1"/>
    </source>
</evidence>
<organism evidence="2 3">
    <name type="scientific">Cercophora newfieldiana</name>
    <dbReference type="NCBI Taxonomy" id="92897"/>
    <lineage>
        <taxon>Eukaryota</taxon>
        <taxon>Fungi</taxon>
        <taxon>Dikarya</taxon>
        <taxon>Ascomycota</taxon>
        <taxon>Pezizomycotina</taxon>
        <taxon>Sordariomycetes</taxon>
        <taxon>Sordariomycetidae</taxon>
        <taxon>Sordariales</taxon>
        <taxon>Lasiosphaeriaceae</taxon>
        <taxon>Cercophora</taxon>
    </lineage>
</organism>
<comment type="caution">
    <text evidence="2">The sequence shown here is derived from an EMBL/GenBank/DDBJ whole genome shotgun (WGS) entry which is preliminary data.</text>
</comment>
<dbReference type="EMBL" id="JAULSV010000001">
    <property type="protein sequence ID" value="KAK0654852.1"/>
    <property type="molecule type" value="Genomic_DNA"/>
</dbReference>
<dbReference type="AlphaFoldDB" id="A0AA39YNJ3"/>
<keyword evidence="1" id="KW-0472">Membrane</keyword>
<dbReference type="Proteomes" id="UP001174936">
    <property type="component" value="Unassembled WGS sequence"/>
</dbReference>
<protein>
    <submittedName>
        <fullName evidence="2">Uncharacterized protein</fullName>
    </submittedName>
</protein>
<keyword evidence="1" id="KW-1133">Transmembrane helix</keyword>
<feature type="transmembrane region" description="Helical" evidence="1">
    <location>
        <begin position="414"/>
        <end position="434"/>
    </location>
</feature>
<keyword evidence="3" id="KW-1185">Reference proteome</keyword>
<accession>A0AA39YNJ3</accession>
<sequence length="512" mass="55564">MARAQLFLQWSLICRPRGLSYLSLLSLSGSTGHWGMFRIMFGFGSGLSTRVFAMMSILLLFLPWLSDLLLYNKVNTTIITVYDTAHTYNATAGVGPFNTSLVEPFIKQLNSMSPPSYPYQILPFSIYAVVYNLMANPWYSTVMEPISCPDPAGRCESYLLSGGTLLMEPAIPSGYDSFPFVKVDNVPAVQLEFTPSSNHSFSDSDCQVFGQANTLIAIRLCVAPSPSLPGSLDAGLFVCRNGTSPSPSAENSTALKCNPVSSISPSTFPNITTSFSLHTRTATLTLAQSNLSITSVSSLSPPLPFTHPLSSPSSLTAYRTALSLLLNFTRAGIPPPSSIAESFWSAGSNLDIFSTSGQLTHSFQSILAFPVWLFNTNNYGNLETWEHDTSSLPGEFHTTARVVRPYGKIKFDGVMVVVYVVLQGAVLGVLWGLWGWGLWEEWTLKGRDETGEGVRAGGENGMSMPVISNYPLFDIVFKARVGSGLGGKEVLTAGDGDIVRVMGEERVHVKME</sequence>
<gene>
    <name evidence="2" type="ORF">B0T16DRAFT_383864</name>
</gene>
<reference evidence="2" key="1">
    <citation type="submission" date="2023-06" db="EMBL/GenBank/DDBJ databases">
        <title>Genome-scale phylogeny and comparative genomics of the fungal order Sordariales.</title>
        <authorList>
            <consortium name="Lawrence Berkeley National Laboratory"/>
            <person name="Hensen N."/>
            <person name="Bonometti L."/>
            <person name="Westerberg I."/>
            <person name="Brannstrom I.O."/>
            <person name="Guillou S."/>
            <person name="Cros-Aarteil S."/>
            <person name="Calhoun S."/>
            <person name="Haridas S."/>
            <person name="Kuo A."/>
            <person name="Mondo S."/>
            <person name="Pangilinan J."/>
            <person name="Riley R."/>
            <person name="Labutti K."/>
            <person name="Andreopoulos B."/>
            <person name="Lipzen A."/>
            <person name="Chen C."/>
            <person name="Yanf M."/>
            <person name="Daum C."/>
            <person name="Ng V."/>
            <person name="Clum A."/>
            <person name="Steindorff A."/>
            <person name="Ohm R."/>
            <person name="Martin F."/>
            <person name="Silar P."/>
            <person name="Natvig D."/>
            <person name="Lalanne C."/>
            <person name="Gautier V."/>
            <person name="Ament-Velasquez S.L."/>
            <person name="Kruys A."/>
            <person name="Hutchinson M.I."/>
            <person name="Powell A.J."/>
            <person name="Barry K."/>
            <person name="Miller A.N."/>
            <person name="Grigoriev I.V."/>
            <person name="Debuchy R."/>
            <person name="Gladieux P."/>
            <person name="Thoren M.H."/>
            <person name="Johannesson H."/>
        </authorList>
    </citation>
    <scope>NUCLEOTIDE SEQUENCE</scope>
    <source>
        <strain evidence="2">SMH2532-1</strain>
    </source>
</reference>
<feature type="transmembrane region" description="Helical" evidence="1">
    <location>
        <begin position="47"/>
        <end position="65"/>
    </location>
</feature>
<keyword evidence="1" id="KW-0812">Transmembrane</keyword>